<evidence type="ECO:0000313" key="8">
    <source>
        <dbReference type="Proteomes" id="UP000178797"/>
    </source>
</evidence>
<organism evidence="7 8">
    <name type="scientific">Candidatus Schekmanbacteria bacterium RBG_16_38_10</name>
    <dbReference type="NCBI Taxonomy" id="1817879"/>
    <lineage>
        <taxon>Bacteria</taxon>
        <taxon>Candidatus Schekmaniibacteriota</taxon>
    </lineage>
</organism>
<protein>
    <recommendedName>
        <fullName evidence="6">O-antigen ligase-related domain-containing protein</fullName>
    </recommendedName>
</protein>
<reference evidence="7 8" key="1">
    <citation type="journal article" date="2016" name="Nat. Commun.">
        <title>Thousands of microbial genomes shed light on interconnected biogeochemical processes in an aquifer system.</title>
        <authorList>
            <person name="Anantharaman K."/>
            <person name="Brown C.T."/>
            <person name="Hug L.A."/>
            <person name="Sharon I."/>
            <person name="Castelle C.J."/>
            <person name="Probst A.J."/>
            <person name="Thomas B.C."/>
            <person name="Singh A."/>
            <person name="Wilkins M.J."/>
            <person name="Karaoz U."/>
            <person name="Brodie E.L."/>
            <person name="Williams K.H."/>
            <person name="Hubbard S.S."/>
            <person name="Banfield J.F."/>
        </authorList>
    </citation>
    <scope>NUCLEOTIDE SEQUENCE [LARGE SCALE GENOMIC DNA]</scope>
</reference>
<feature type="transmembrane region" description="Helical" evidence="5">
    <location>
        <begin position="130"/>
        <end position="147"/>
    </location>
</feature>
<dbReference type="InterPro" id="IPR051533">
    <property type="entry name" value="WaaL-like"/>
</dbReference>
<feature type="transmembrane region" description="Helical" evidence="5">
    <location>
        <begin position="107"/>
        <end position="123"/>
    </location>
</feature>
<evidence type="ECO:0000256" key="5">
    <source>
        <dbReference type="SAM" id="Phobius"/>
    </source>
</evidence>
<feature type="transmembrane region" description="Helical" evidence="5">
    <location>
        <begin position="216"/>
        <end position="233"/>
    </location>
</feature>
<feature type="transmembrane region" description="Helical" evidence="5">
    <location>
        <begin position="396"/>
        <end position="416"/>
    </location>
</feature>
<keyword evidence="4 5" id="KW-0472">Membrane</keyword>
<feature type="transmembrane region" description="Helical" evidence="5">
    <location>
        <begin position="167"/>
        <end position="189"/>
    </location>
</feature>
<evidence type="ECO:0000256" key="4">
    <source>
        <dbReference type="ARBA" id="ARBA00023136"/>
    </source>
</evidence>
<keyword evidence="2 5" id="KW-0812">Transmembrane</keyword>
<dbReference type="Proteomes" id="UP000178797">
    <property type="component" value="Unassembled WGS sequence"/>
</dbReference>
<accession>A0A1F7RPL8</accession>
<dbReference type="AlphaFoldDB" id="A0A1F7RPL8"/>
<dbReference type="PANTHER" id="PTHR37422:SF13">
    <property type="entry name" value="LIPOPOLYSACCHARIDE BIOSYNTHESIS PROTEIN PA4999-RELATED"/>
    <property type="match status" value="1"/>
</dbReference>
<evidence type="ECO:0000259" key="6">
    <source>
        <dbReference type="Pfam" id="PF04932"/>
    </source>
</evidence>
<sequence>MQKEYLNITESYLERIIHISLFLYLFLLIFPHTTTPKEIAFWAAFLCWVVLRFKNPESFIGLKPARFFSNVVNPIIASLSLFMFIAFISSIIGMEPLENLKRFKGELLVPFFLFLIAATELSDIEKVKRLLFAPVIAFAVYTLLAVAESTNYGLHYFWDKSGREKYIWLTNYSQTGAIVFPLILGLFLFAKNRWFKYSLAAFAFLEFMILAAYRSLTPLLGVITVLLLWVAFVRPKRYRLWMVGFICLFVSVSVLLFYTHKNNPAVNELSAKFEKLFNISGEFTSEGGFSNRMPAWIAAVDIIKERPILGYGWGIKKFEKLVYQKKFLEKWKESKPSVYEFYTVNMKNSFFPPHNLFLEIAVQSGILGITTFICFIGIYLYFLVKNIKIINSDAEHNFSVILIGGTFLSFMIMNLMNNDLGNVSGKILFVALGSGA</sequence>
<dbReference type="InterPro" id="IPR007016">
    <property type="entry name" value="O-antigen_ligase-rel_domated"/>
</dbReference>
<gene>
    <name evidence="7" type="ORF">A2W05_09520</name>
</gene>
<feature type="non-terminal residue" evidence="7">
    <location>
        <position position="436"/>
    </location>
</feature>
<evidence type="ECO:0000313" key="7">
    <source>
        <dbReference type="EMBL" id="OGL43506.1"/>
    </source>
</evidence>
<proteinExistence type="predicted"/>
<dbReference type="Pfam" id="PF04932">
    <property type="entry name" value="Wzy_C"/>
    <property type="match status" value="1"/>
</dbReference>
<keyword evidence="3 5" id="KW-1133">Transmembrane helix</keyword>
<dbReference type="PANTHER" id="PTHR37422">
    <property type="entry name" value="TEICHURONIC ACID BIOSYNTHESIS PROTEIN TUAE"/>
    <property type="match status" value="1"/>
</dbReference>
<evidence type="ECO:0000256" key="2">
    <source>
        <dbReference type="ARBA" id="ARBA00022692"/>
    </source>
</evidence>
<dbReference type="GO" id="GO:0016020">
    <property type="term" value="C:membrane"/>
    <property type="evidence" value="ECO:0007669"/>
    <property type="project" value="UniProtKB-SubCell"/>
</dbReference>
<evidence type="ECO:0000256" key="1">
    <source>
        <dbReference type="ARBA" id="ARBA00004141"/>
    </source>
</evidence>
<feature type="transmembrane region" description="Helical" evidence="5">
    <location>
        <begin position="240"/>
        <end position="259"/>
    </location>
</feature>
<comment type="subcellular location">
    <subcellularLocation>
        <location evidence="1">Membrane</location>
        <topology evidence="1">Multi-pass membrane protein</topology>
    </subcellularLocation>
</comment>
<name>A0A1F7RPL8_9BACT</name>
<dbReference type="EMBL" id="MGDE01000224">
    <property type="protein sequence ID" value="OGL43506.1"/>
    <property type="molecule type" value="Genomic_DNA"/>
</dbReference>
<feature type="transmembrane region" description="Helical" evidence="5">
    <location>
        <begin position="67"/>
        <end position="92"/>
    </location>
</feature>
<feature type="domain" description="O-antigen ligase-related" evidence="6">
    <location>
        <begin position="203"/>
        <end position="373"/>
    </location>
</feature>
<comment type="caution">
    <text evidence="7">The sequence shown here is derived from an EMBL/GenBank/DDBJ whole genome shotgun (WGS) entry which is preliminary data.</text>
</comment>
<feature type="transmembrane region" description="Helical" evidence="5">
    <location>
        <begin position="360"/>
        <end position="384"/>
    </location>
</feature>
<feature type="transmembrane region" description="Helical" evidence="5">
    <location>
        <begin position="12"/>
        <end position="33"/>
    </location>
</feature>
<evidence type="ECO:0000256" key="3">
    <source>
        <dbReference type="ARBA" id="ARBA00022989"/>
    </source>
</evidence>